<dbReference type="InterPro" id="IPR001841">
    <property type="entry name" value="Znf_RING"/>
</dbReference>
<name>A0AAU9KLP5_9STRA</name>
<evidence type="ECO:0000313" key="5">
    <source>
        <dbReference type="EMBL" id="CAH0517639.1"/>
    </source>
</evidence>
<dbReference type="Proteomes" id="UP001160483">
    <property type="component" value="Unassembled WGS sequence"/>
</dbReference>
<proteinExistence type="predicted"/>
<evidence type="ECO:0000313" key="4">
    <source>
        <dbReference type="EMBL" id="CAH0473860.1"/>
    </source>
</evidence>
<dbReference type="SUPFAM" id="SSF54236">
    <property type="entry name" value="Ubiquitin-like"/>
    <property type="match status" value="1"/>
</dbReference>
<dbReference type="InterPro" id="IPR000626">
    <property type="entry name" value="Ubiquitin-like_dom"/>
</dbReference>
<dbReference type="EMBL" id="CAKKTJ010000088">
    <property type="protein sequence ID" value="CAH0473860.1"/>
    <property type="molecule type" value="Genomic_DNA"/>
</dbReference>
<dbReference type="Pfam" id="PF13639">
    <property type="entry name" value="zf-RING_2"/>
    <property type="match status" value="1"/>
</dbReference>
<dbReference type="Gene3D" id="3.10.20.90">
    <property type="entry name" value="Phosphatidylinositol 3-kinase Catalytic Subunit, Chain A, domain 1"/>
    <property type="match status" value="1"/>
</dbReference>
<feature type="domain" description="RING-type" evidence="3">
    <location>
        <begin position="354"/>
        <end position="401"/>
    </location>
</feature>
<evidence type="ECO:0000259" key="2">
    <source>
        <dbReference type="PROSITE" id="PS50053"/>
    </source>
</evidence>
<evidence type="ECO:0000259" key="3">
    <source>
        <dbReference type="PROSITE" id="PS50089"/>
    </source>
</evidence>
<dbReference type="Pfam" id="PF00240">
    <property type="entry name" value="ubiquitin"/>
    <property type="match status" value="1"/>
</dbReference>
<keyword evidence="6" id="KW-1185">Reference proteome</keyword>
<dbReference type="Proteomes" id="UP001158986">
    <property type="component" value="Unassembled WGS sequence"/>
</dbReference>
<feature type="domain" description="Ubiquitin-like" evidence="2">
    <location>
        <begin position="113"/>
        <end position="188"/>
    </location>
</feature>
<evidence type="ECO:0000256" key="1">
    <source>
        <dbReference type="PROSITE-ProRule" id="PRU00175"/>
    </source>
</evidence>
<organism evidence="4 7">
    <name type="scientific">Peronospora belbahrii</name>
    <dbReference type="NCBI Taxonomy" id="622444"/>
    <lineage>
        <taxon>Eukaryota</taxon>
        <taxon>Sar</taxon>
        <taxon>Stramenopiles</taxon>
        <taxon>Oomycota</taxon>
        <taxon>Peronosporomycetes</taxon>
        <taxon>Peronosporales</taxon>
        <taxon>Peronosporaceae</taxon>
        <taxon>Peronospora</taxon>
    </lineage>
</organism>
<dbReference type="SMART" id="SM00213">
    <property type="entry name" value="UBQ"/>
    <property type="match status" value="1"/>
</dbReference>
<dbReference type="InterPro" id="IPR019956">
    <property type="entry name" value="Ubiquitin_dom"/>
</dbReference>
<dbReference type="InterPro" id="IPR050158">
    <property type="entry name" value="Ubiquitin_ubiquitin-like"/>
</dbReference>
<dbReference type="SUPFAM" id="SSF57850">
    <property type="entry name" value="RING/U-box"/>
    <property type="match status" value="1"/>
</dbReference>
<accession>A0AAU9KLP5</accession>
<dbReference type="PROSITE" id="PS50053">
    <property type="entry name" value="UBIQUITIN_2"/>
    <property type="match status" value="1"/>
</dbReference>
<evidence type="ECO:0000313" key="6">
    <source>
        <dbReference type="Proteomes" id="UP001158986"/>
    </source>
</evidence>
<dbReference type="EMBL" id="CAKLCB010000247">
    <property type="protein sequence ID" value="CAH0517639.1"/>
    <property type="molecule type" value="Genomic_DNA"/>
</dbReference>
<reference evidence="4 6" key="1">
    <citation type="submission" date="2021-11" db="EMBL/GenBank/DDBJ databases">
        <authorList>
            <person name="Islam A."/>
            <person name="Islam S."/>
            <person name="Flora M.S."/>
            <person name="Rahman M."/>
            <person name="Ziaur R.M."/>
            <person name="Epstein J.H."/>
            <person name="Hassan M."/>
            <person name="Klassen M."/>
            <person name="Woodard K."/>
            <person name="Webb A."/>
            <person name="Webby R.J."/>
            <person name="El Zowalaty M.E."/>
        </authorList>
    </citation>
    <scope>NUCLEOTIDE SEQUENCE</scope>
    <source>
        <strain evidence="5">Pbs1</strain>
        <strain evidence="4">Pbs3</strain>
    </source>
</reference>
<keyword evidence="1" id="KW-0862">Zinc</keyword>
<comment type="caution">
    <text evidence="4">The sequence shown here is derived from an EMBL/GenBank/DDBJ whole genome shotgun (WGS) entry which is preliminary data.</text>
</comment>
<gene>
    <name evidence="5" type="ORF">PBS001_LOCUS4233</name>
    <name evidence="4" type="ORF">PBS003_LOCUS735</name>
</gene>
<dbReference type="PROSITE" id="PS50089">
    <property type="entry name" value="ZF_RING_2"/>
    <property type="match status" value="1"/>
</dbReference>
<keyword evidence="1" id="KW-0479">Metal-binding</keyword>
<dbReference type="Gene3D" id="3.30.40.10">
    <property type="entry name" value="Zinc/RING finger domain, C3HC4 (zinc finger)"/>
    <property type="match status" value="1"/>
</dbReference>
<evidence type="ECO:0000313" key="7">
    <source>
        <dbReference type="Proteomes" id="UP001160483"/>
    </source>
</evidence>
<sequence>MLAAPIPIPWKDAKKPGLHGVIEIHETDFHNQKKRTSDLFVRDVVAIVNKKVQNYSLENGNVLREVTHLMLHGMPINNDYCFKSIIPDLAGSSPRLVAIAQTRWNGSQHAIAMTLFVATLNGKTITVNCLSSDTVDYLKRKIQDKEKIAPKAQRLMYAGKYLQDHHVLSDYYVQEGSTLHLSMTMRGGQVSHRPAFQTFADVSNRSLITAVEFSRDAPEWRIVSKGVNIEGRCKNSECHAFRHMVIIQKKFMPFNLMLDDDIQCPMCFSKVKPLTCGLYDCVWRFEGVVVSDNLSICSPWRDAKGYVYHRFDSTAKHGTVEWKSLLMMVKPRDAKNAKLLLATVSSPIESQDMCTICWSPFNLPTKCFTACCGHNFHRQCFNEWSKWCKANKTRPSCPVCRQTN</sequence>
<dbReference type="GO" id="GO:0008270">
    <property type="term" value="F:zinc ion binding"/>
    <property type="evidence" value="ECO:0007669"/>
    <property type="project" value="UniProtKB-KW"/>
</dbReference>
<protein>
    <submittedName>
        <fullName evidence="4">Uncharacterized protein</fullName>
    </submittedName>
</protein>
<dbReference type="InterPro" id="IPR019954">
    <property type="entry name" value="Ubiquitin_CS"/>
</dbReference>
<dbReference type="InterPro" id="IPR013083">
    <property type="entry name" value="Znf_RING/FYVE/PHD"/>
</dbReference>
<dbReference type="PRINTS" id="PR00348">
    <property type="entry name" value="UBIQUITIN"/>
</dbReference>
<dbReference type="PANTHER" id="PTHR10666">
    <property type="entry name" value="UBIQUITIN"/>
    <property type="match status" value="1"/>
</dbReference>
<dbReference type="SMART" id="SM00184">
    <property type="entry name" value="RING"/>
    <property type="match status" value="1"/>
</dbReference>
<dbReference type="AlphaFoldDB" id="A0AAU9KLP5"/>
<keyword evidence="1" id="KW-0863">Zinc-finger</keyword>
<dbReference type="PROSITE" id="PS00299">
    <property type="entry name" value="UBIQUITIN_1"/>
    <property type="match status" value="1"/>
</dbReference>
<dbReference type="InterPro" id="IPR029071">
    <property type="entry name" value="Ubiquitin-like_domsf"/>
</dbReference>